<comment type="caution">
    <text evidence="1">The sequence shown here is derived from an EMBL/GenBank/DDBJ whole genome shotgun (WGS) entry which is preliminary data.</text>
</comment>
<gene>
    <name evidence="1" type="ORF">DPMN_058993</name>
</gene>
<reference evidence="1" key="2">
    <citation type="submission" date="2020-11" db="EMBL/GenBank/DDBJ databases">
        <authorList>
            <person name="McCartney M.A."/>
            <person name="Auch B."/>
            <person name="Kono T."/>
            <person name="Mallez S."/>
            <person name="Becker A."/>
            <person name="Gohl D.M."/>
            <person name="Silverstein K.A.T."/>
            <person name="Koren S."/>
            <person name="Bechman K.B."/>
            <person name="Herman A."/>
            <person name="Abrahante J.E."/>
            <person name="Garbe J."/>
        </authorList>
    </citation>
    <scope>NUCLEOTIDE SEQUENCE</scope>
    <source>
        <strain evidence="1">Duluth1</strain>
        <tissue evidence="1">Whole animal</tissue>
    </source>
</reference>
<evidence type="ECO:0000313" key="2">
    <source>
        <dbReference type="Proteomes" id="UP000828390"/>
    </source>
</evidence>
<keyword evidence="2" id="KW-1185">Reference proteome</keyword>
<reference evidence="1" key="1">
    <citation type="journal article" date="2019" name="bioRxiv">
        <title>The Genome of the Zebra Mussel, Dreissena polymorpha: A Resource for Invasive Species Research.</title>
        <authorList>
            <person name="McCartney M.A."/>
            <person name="Auch B."/>
            <person name="Kono T."/>
            <person name="Mallez S."/>
            <person name="Zhang Y."/>
            <person name="Obille A."/>
            <person name="Becker A."/>
            <person name="Abrahante J.E."/>
            <person name="Garbe J."/>
            <person name="Badalamenti J.P."/>
            <person name="Herman A."/>
            <person name="Mangelson H."/>
            <person name="Liachko I."/>
            <person name="Sullivan S."/>
            <person name="Sone E.D."/>
            <person name="Koren S."/>
            <person name="Silverstein K.A.T."/>
            <person name="Beckman K.B."/>
            <person name="Gohl D.M."/>
        </authorList>
    </citation>
    <scope>NUCLEOTIDE SEQUENCE</scope>
    <source>
        <strain evidence="1">Duluth1</strain>
        <tissue evidence="1">Whole animal</tissue>
    </source>
</reference>
<protein>
    <submittedName>
        <fullName evidence="1">Uncharacterized protein</fullName>
    </submittedName>
</protein>
<accession>A0A9D4C341</accession>
<name>A0A9D4C341_DREPO</name>
<dbReference type="AlphaFoldDB" id="A0A9D4C341"/>
<organism evidence="1 2">
    <name type="scientific">Dreissena polymorpha</name>
    <name type="common">Zebra mussel</name>
    <name type="synonym">Mytilus polymorpha</name>
    <dbReference type="NCBI Taxonomy" id="45954"/>
    <lineage>
        <taxon>Eukaryota</taxon>
        <taxon>Metazoa</taxon>
        <taxon>Spiralia</taxon>
        <taxon>Lophotrochozoa</taxon>
        <taxon>Mollusca</taxon>
        <taxon>Bivalvia</taxon>
        <taxon>Autobranchia</taxon>
        <taxon>Heteroconchia</taxon>
        <taxon>Euheterodonta</taxon>
        <taxon>Imparidentia</taxon>
        <taxon>Neoheterodontei</taxon>
        <taxon>Myida</taxon>
        <taxon>Dreissenoidea</taxon>
        <taxon>Dreissenidae</taxon>
        <taxon>Dreissena</taxon>
    </lineage>
</organism>
<evidence type="ECO:0000313" key="1">
    <source>
        <dbReference type="EMBL" id="KAH3716274.1"/>
    </source>
</evidence>
<dbReference type="Proteomes" id="UP000828390">
    <property type="component" value="Unassembled WGS sequence"/>
</dbReference>
<proteinExistence type="predicted"/>
<sequence length="84" mass="9491">MALHSHTQQQMLEKTNMVADNSARLRRTINRTKSKVFRTNASNNTLIKVEVEVLEEVESFTYLGSILDNQGVTNADVRTRIGKA</sequence>
<dbReference type="EMBL" id="JAIWYP010000013">
    <property type="protein sequence ID" value="KAH3716274.1"/>
    <property type="molecule type" value="Genomic_DNA"/>
</dbReference>